<dbReference type="InterPro" id="IPR008547">
    <property type="entry name" value="DUF829_TMEM53"/>
</dbReference>
<proteinExistence type="predicted"/>
<sequence length="207" mass="22706">MQSCLRRSTYLLRPSADKTTRESKASTPTLIIIFWLDKRSRRPADQEAPNSGARPLVHVFPTRALPSYTTTTASSGLGSSAPHNSRLPLHATVFDSTPASFTYQTLLQGILDGAHSAATRLAIVPPAYLYVALVWVVTARVYIYSPANRITPAAGVEKHAAEAQKVRFCVQREVFEGSGHVAYAKKDADRHWRAVTATCEQARKVEA</sequence>
<gene>
    <name evidence="1" type="ORF">QBC42DRAFT_340090</name>
</gene>
<dbReference type="Pfam" id="PF05705">
    <property type="entry name" value="DUF829"/>
    <property type="match status" value="1"/>
</dbReference>
<name>A0AAV9HIX9_9PEZI</name>
<reference evidence="1" key="1">
    <citation type="journal article" date="2023" name="Mol. Phylogenet. Evol.">
        <title>Genome-scale phylogeny and comparative genomics of the fungal order Sordariales.</title>
        <authorList>
            <person name="Hensen N."/>
            <person name="Bonometti L."/>
            <person name="Westerberg I."/>
            <person name="Brannstrom I.O."/>
            <person name="Guillou S."/>
            <person name="Cros-Aarteil S."/>
            <person name="Calhoun S."/>
            <person name="Haridas S."/>
            <person name="Kuo A."/>
            <person name="Mondo S."/>
            <person name="Pangilinan J."/>
            <person name="Riley R."/>
            <person name="LaButti K."/>
            <person name="Andreopoulos B."/>
            <person name="Lipzen A."/>
            <person name="Chen C."/>
            <person name="Yan M."/>
            <person name="Daum C."/>
            <person name="Ng V."/>
            <person name="Clum A."/>
            <person name="Steindorff A."/>
            <person name="Ohm R.A."/>
            <person name="Martin F."/>
            <person name="Silar P."/>
            <person name="Natvig D.O."/>
            <person name="Lalanne C."/>
            <person name="Gautier V."/>
            <person name="Ament-Velasquez S.L."/>
            <person name="Kruys A."/>
            <person name="Hutchinson M.I."/>
            <person name="Powell A.J."/>
            <person name="Barry K."/>
            <person name="Miller A.N."/>
            <person name="Grigoriev I.V."/>
            <person name="Debuchy R."/>
            <person name="Gladieux P."/>
            <person name="Hiltunen Thoren M."/>
            <person name="Johannesson H."/>
        </authorList>
    </citation>
    <scope>NUCLEOTIDE SEQUENCE</scope>
    <source>
        <strain evidence="1">PSN324</strain>
    </source>
</reference>
<evidence type="ECO:0000313" key="1">
    <source>
        <dbReference type="EMBL" id="KAK4459796.1"/>
    </source>
</evidence>
<comment type="caution">
    <text evidence="1">The sequence shown here is derived from an EMBL/GenBank/DDBJ whole genome shotgun (WGS) entry which is preliminary data.</text>
</comment>
<dbReference type="AlphaFoldDB" id="A0AAV9HIX9"/>
<organism evidence="1 2">
    <name type="scientific">Cladorrhinum samala</name>
    <dbReference type="NCBI Taxonomy" id="585594"/>
    <lineage>
        <taxon>Eukaryota</taxon>
        <taxon>Fungi</taxon>
        <taxon>Dikarya</taxon>
        <taxon>Ascomycota</taxon>
        <taxon>Pezizomycotina</taxon>
        <taxon>Sordariomycetes</taxon>
        <taxon>Sordariomycetidae</taxon>
        <taxon>Sordariales</taxon>
        <taxon>Podosporaceae</taxon>
        <taxon>Cladorrhinum</taxon>
    </lineage>
</organism>
<reference evidence="1" key="2">
    <citation type="submission" date="2023-06" db="EMBL/GenBank/DDBJ databases">
        <authorList>
            <consortium name="Lawrence Berkeley National Laboratory"/>
            <person name="Mondo S.J."/>
            <person name="Hensen N."/>
            <person name="Bonometti L."/>
            <person name="Westerberg I."/>
            <person name="Brannstrom I.O."/>
            <person name="Guillou S."/>
            <person name="Cros-Aarteil S."/>
            <person name="Calhoun S."/>
            <person name="Haridas S."/>
            <person name="Kuo A."/>
            <person name="Pangilinan J."/>
            <person name="Riley R."/>
            <person name="Labutti K."/>
            <person name="Andreopoulos B."/>
            <person name="Lipzen A."/>
            <person name="Chen C."/>
            <person name="Yanf M."/>
            <person name="Daum C."/>
            <person name="Ng V."/>
            <person name="Clum A."/>
            <person name="Steindorff A."/>
            <person name="Ohm R."/>
            <person name="Martin F."/>
            <person name="Silar P."/>
            <person name="Natvig D."/>
            <person name="Lalanne C."/>
            <person name="Gautier V."/>
            <person name="Ament-Velasquez S.L."/>
            <person name="Kruys A."/>
            <person name="Hutchinson M.I."/>
            <person name="Powell A.J."/>
            <person name="Barry K."/>
            <person name="Miller A.N."/>
            <person name="Grigoriev I.V."/>
            <person name="Debuchy R."/>
            <person name="Gladieux P."/>
            <person name="Thoren M.H."/>
            <person name="Johannesson H."/>
        </authorList>
    </citation>
    <scope>NUCLEOTIDE SEQUENCE</scope>
    <source>
        <strain evidence="1">PSN324</strain>
    </source>
</reference>
<keyword evidence="2" id="KW-1185">Reference proteome</keyword>
<accession>A0AAV9HIX9</accession>
<dbReference type="EMBL" id="MU865027">
    <property type="protein sequence ID" value="KAK4459796.1"/>
    <property type="molecule type" value="Genomic_DNA"/>
</dbReference>
<protein>
    <submittedName>
        <fullName evidence="1">Indole-diterpene biosynthesis protein</fullName>
    </submittedName>
</protein>
<evidence type="ECO:0000313" key="2">
    <source>
        <dbReference type="Proteomes" id="UP001321749"/>
    </source>
</evidence>
<dbReference type="Proteomes" id="UP001321749">
    <property type="component" value="Unassembled WGS sequence"/>
</dbReference>